<accession>A0ABQ5WY57</accession>
<dbReference type="Proteomes" id="UP001156672">
    <property type="component" value="Unassembled WGS sequence"/>
</dbReference>
<proteinExistence type="predicted"/>
<keyword evidence="2" id="KW-1185">Reference proteome</keyword>
<reference evidence="2" key="1">
    <citation type="journal article" date="2019" name="Int. J. Syst. Evol. Microbiol.">
        <title>The Global Catalogue of Microorganisms (GCM) 10K type strain sequencing project: providing services to taxonomists for standard genome sequencing and annotation.</title>
        <authorList>
            <consortium name="The Broad Institute Genomics Platform"/>
            <consortium name="The Broad Institute Genome Sequencing Center for Infectious Disease"/>
            <person name="Wu L."/>
            <person name="Ma J."/>
        </authorList>
    </citation>
    <scope>NUCLEOTIDE SEQUENCE [LARGE SCALE GENOMIC DNA]</scope>
    <source>
        <strain evidence="2">NBRC 3250</strain>
    </source>
</reference>
<comment type="caution">
    <text evidence="1">The sequence shown here is derived from an EMBL/GenBank/DDBJ whole genome shotgun (WGS) entry which is preliminary data.</text>
</comment>
<evidence type="ECO:0000313" key="1">
    <source>
        <dbReference type="EMBL" id="GLQ68005.1"/>
    </source>
</evidence>
<gene>
    <name evidence="1" type="ORF">GCM10007866_04530</name>
</gene>
<protein>
    <submittedName>
        <fullName evidence="1">Uncharacterized protein</fullName>
    </submittedName>
</protein>
<sequence length="67" mass="7562">MLIVAERAGLFEKRVNQRGFAMIDVRDDGDITEFHVVFQTGGIEERICAVFCTESRQYANSVTVFSS</sequence>
<evidence type="ECO:0000313" key="2">
    <source>
        <dbReference type="Proteomes" id="UP001156672"/>
    </source>
</evidence>
<name>A0ABQ5WY57_9PROT</name>
<organism evidence="1 2">
    <name type="scientific">Gluconobacter albidus</name>
    <dbReference type="NCBI Taxonomy" id="318683"/>
    <lineage>
        <taxon>Bacteria</taxon>
        <taxon>Pseudomonadati</taxon>
        <taxon>Pseudomonadota</taxon>
        <taxon>Alphaproteobacteria</taxon>
        <taxon>Acetobacterales</taxon>
        <taxon>Acetobacteraceae</taxon>
        <taxon>Gluconobacter</taxon>
    </lineage>
</organism>
<dbReference type="EMBL" id="BSNW01000005">
    <property type="protein sequence ID" value="GLQ68005.1"/>
    <property type="molecule type" value="Genomic_DNA"/>
</dbReference>